<dbReference type="InterPro" id="IPR017853">
    <property type="entry name" value="GH"/>
</dbReference>
<gene>
    <name evidence="3" type="ORF">Tci_876572</name>
</gene>
<feature type="region of interest" description="Disordered" evidence="1">
    <location>
        <begin position="63"/>
        <end position="101"/>
    </location>
</feature>
<accession>A0A699T554</accession>
<dbReference type="GO" id="GO:0004560">
    <property type="term" value="F:alpha-L-fucosidase activity"/>
    <property type="evidence" value="ECO:0007669"/>
    <property type="project" value="UniProtKB-EC"/>
</dbReference>
<dbReference type="AlphaFoldDB" id="A0A699T554"/>
<dbReference type="Gene3D" id="3.20.20.80">
    <property type="entry name" value="Glycosidases"/>
    <property type="match status" value="1"/>
</dbReference>
<organism evidence="3">
    <name type="scientific">Tanacetum cinerariifolium</name>
    <name type="common">Dalmatian daisy</name>
    <name type="synonym">Chrysanthemum cinerariifolium</name>
    <dbReference type="NCBI Taxonomy" id="118510"/>
    <lineage>
        <taxon>Eukaryota</taxon>
        <taxon>Viridiplantae</taxon>
        <taxon>Streptophyta</taxon>
        <taxon>Embryophyta</taxon>
        <taxon>Tracheophyta</taxon>
        <taxon>Spermatophyta</taxon>
        <taxon>Magnoliopsida</taxon>
        <taxon>eudicotyledons</taxon>
        <taxon>Gunneridae</taxon>
        <taxon>Pentapetalae</taxon>
        <taxon>asterids</taxon>
        <taxon>campanulids</taxon>
        <taxon>Asterales</taxon>
        <taxon>Asteraceae</taxon>
        <taxon>Asteroideae</taxon>
        <taxon>Anthemideae</taxon>
        <taxon>Anthemidinae</taxon>
        <taxon>Tanacetum</taxon>
    </lineage>
</organism>
<evidence type="ECO:0000259" key="2">
    <source>
        <dbReference type="Pfam" id="PF01120"/>
    </source>
</evidence>
<feature type="compositionally biased region" description="Basic and acidic residues" evidence="1">
    <location>
        <begin position="89"/>
        <end position="101"/>
    </location>
</feature>
<comment type="caution">
    <text evidence="3">The sequence shown here is derived from an EMBL/GenBank/DDBJ whole genome shotgun (WGS) entry which is preliminary data.</text>
</comment>
<proteinExistence type="predicted"/>
<reference evidence="3" key="1">
    <citation type="journal article" date="2019" name="Sci. Rep.">
        <title>Draft genome of Tanacetum cinerariifolium, the natural source of mosquito coil.</title>
        <authorList>
            <person name="Yamashiro T."/>
            <person name="Shiraishi A."/>
            <person name="Satake H."/>
            <person name="Nakayama K."/>
        </authorList>
    </citation>
    <scope>NUCLEOTIDE SEQUENCE</scope>
</reference>
<evidence type="ECO:0000256" key="1">
    <source>
        <dbReference type="SAM" id="MobiDB-lite"/>
    </source>
</evidence>
<evidence type="ECO:0000313" key="3">
    <source>
        <dbReference type="EMBL" id="GFD04603.1"/>
    </source>
</evidence>
<feature type="non-terminal residue" evidence="3">
    <location>
        <position position="1"/>
    </location>
</feature>
<dbReference type="Pfam" id="PF01120">
    <property type="entry name" value="Alpha_L_fucos"/>
    <property type="match status" value="1"/>
</dbReference>
<dbReference type="GO" id="GO:0005975">
    <property type="term" value="P:carbohydrate metabolic process"/>
    <property type="evidence" value="ECO:0007669"/>
    <property type="project" value="InterPro"/>
</dbReference>
<sequence>VPGIIESWTICSEDWIERDSTIAYEDYKKRYWDYSKELNPVKFNPEQWASVAKKAGMRYLPRCEHAAHRGDGPPGPARPAHGRPHRARPLRELPDARAKST</sequence>
<dbReference type="SUPFAM" id="SSF51445">
    <property type="entry name" value="(Trans)glycosidases"/>
    <property type="match status" value="1"/>
</dbReference>
<dbReference type="EMBL" id="BKCJ011212899">
    <property type="protein sequence ID" value="GFD04603.1"/>
    <property type="molecule type" value="Genomic_DNA"/>
</dbReference>
<name>A0A699T554_TANCI</name>
<dbReference type="InterPro" id="IPR057739">
    <property type="entry name" value="Glyco_hydro_29_N"/>
</dbReference>
<protein>
    <recommendedName>
        <fullName evidence="2">Glycoside hydrolase family 29 N-terminal domain-containing protein</fullName>
    </recommendedName>
</protein>
<feature type="domain" description="Glycoside hydrolase family 29 N-terminal" evidence="2">
    <location>
        <begin position="13"/>
        <end position="60"/>
    </location>
</feature>